<feature type="transmembrane region" description="Helical" evidence="7">
    <location>
        <begin position="235"/>
        <end position="259"/>
    </location>
</feature>
<dbReference type="GO" id="GO:0012505">
    <property type="term" value="C:endomembrane system"/>
    <property type="evidence" value="ECO:0007669"/>
    <property type="project" value="UniProtKB-SubCell"/>
</dbReference>
<dbReference type="InterPro" id="IPR004713">
    <property type="entry name" value="CaH_exchang"/>
</dbReference>
<feature type="transmembrane region" description="Helical" evidence="7">
    <location>
        <begin position="91"/>
        <end position="109"/>
    </location>
</feature>
<dbReference type="PANTHER" id="PTHR31503">
    <property type="entry name" value="VACUOLAR CALCIUM ION TRANSPORTER"/>
    <property type="match status" value="1"/>
</dbReference>
<dbReference type="InterPro" id="IPR044880">
    <property type="entry name" value="NCX_ion-bd_dom_sf"/>
</dbReference>
<gene>
    <name evidence="9" type="ORF">GCM10011575_08190</name>
</gene>
<protein>
    <submittedName>
        <fullName evidence="9">Calcium/proton exchanger</fullName>
    </submittedName>
</protein>
<name>A0A917S261_9ACTN</name>
<dbReference type="GO" id="GO:0016020">
    <property type="term" value="C:membrane"/>
    <property type="evidence" value="ECO:0007669"/>
    <property type="project" value="InterPro"/>
</dbReference>
<dbReference type="Pfam" id="PF01699">
    <property type="entry name" value="Na_Ca_ex"/>
    <property type="match status" value="2"/>
</dbReference>
<dbReference type="Proteomes" id="UP000613840">
    <property type="component" value="Unassembled WGS sequence"/>
</dbReference>
<dbReference type="GO" id="GO:0015369">
    <property type="term" value="F:calcium:proton antiporter activity"/>
    <property type="evidence" value="ECO:0007669"/>
    <property type="project" value="TreeGrafter"/>
</dbReference>
<evidence type="ECO:0000256" key="7">
    <source>
        <dbReference type="SAM" id="Phobius"/>
    </source>
</evidence>
<keyword evidence="3 7" id="KW-0812">Transmembrane</keyword>
<keyword evidence="4 7" id="KW-1133">Transmembrane helix</keyword>
<feature type="transmembrane region" description="Helical" evidence="7">
    <location>
        <begin position="304"/>
        <end position="321"/>
    </location>
</feature>
<comment type="caution">
    <text evidence="9">The sequence shown here is derived from an EMBL/GenBank/DDBJ whole genome shotgun (WGS) entry which is preliminary data.</text>
</comment>
<reference evidence="9" key="2">
    <citation type="submission" date="2020-09" db="EMBL/GenBank/DDBJ databases">
        <authorList>
            <person name="Sun Q."/>
            <person name="Zhou Y."/>
        </authorList>
    </citation>
    <scope>NUCLEOTIDE SEQUENCE</scope>
    <source>
        <strain evidence="9">CGMCC 4.7306</strain>
    </source>
</reference>
<dbReference type="RefSeq" id="WP_188893924.1">
    <property type="nucleotide sequence ID" value="NZ_BMMZ01000002.1"/>
</dbReference>
<feature type="transmembrane region" description="Helical" evidence="7">
    <location>
        <begin position="328"/>
        <end position="346"/>
    </location>
</feature>
<evidence type="ECO:0000256" key="5">
    <source>
        <dbReference type="ARBA" id="ARBA00023065"/>
    </source>
</evidence>
<dbReference type="InterPro" id="IPR004837">
    <property type="entry name" value="NaCa_Exmemb"/>
</dbReference>
<evidence type="ECO:0000256" key="4">
    <source>
        <dbReference type="ARBA" id="ARBA00022989"/>
    </source>
</evidence>
<keyword evidence="6 7" id="KW-0472">Membrane</keyword>
<feature type="transmembrane region" description="Helical" evidence="7">
    <location>
        <begin position="198"/>
        <end position="215"/>
    </location>
</feature>
<feature type="transmembrane region" description="Helical" evidence="7">
    <location>
        <begin position="155"/>
        <end position="177"/>
    </location>
</feature>
<keyword evidence="2" id="KW-0813">Transport</keyword>
<feature type="domain" description="Sodium/calcium exchanger membrane region" evidence="8">
    <location>
        <begin position="202"/>
        <end position="343"/>
    </location>
</feature>
<feature type="transmembrane region" description="Helical" evidence="7">
    <location>
        <begin position="121"/>
        <end position="143"/>
    </location>
</feature>
<comment type="subcellular location">
    <subcellularLocation>
        <location evidence="1">Endomembrane system</location>
        <topology evidence="1">Multi-pass membrane protein</topology>
    </subcellularLocation>
</comment>
<dbReference type="PANTHER" id="PTHR31503:SF22">
    <property type="entry name" value="VACUOLAR CALCIUM ION TRANSPORTER"/>
    <property type="match status" value="1"/>
</dbReference>
<keyword evidence="5" id="KW-0406">Ion transport</keyword>
<organism evidence="9 10">
    <name type="scientific">Microlunatus endophyticus</name>
    <dbReference type="NCBI Taxonomy" id="1716077"/>
    <lineage>
        <taxon>Bacteria</taxon>
        <taxon>Bacillati</taxon>
        <taxon>Actinomycetota</taxon>
        <taxon>Actinomycetes</taxon>
        <taxon>Propionibacteriales</taxon>
        <taxon>Propionibacteriaceae</taxon>
        <taxon>Microlunatus</taxon>
    </lineage>
</organism>
<proteinExistence type="predicted"/>
<feature type="domain" description="Sodium/calcium exchanger membrane region" evidence="8">
    <location>
        <begin position="25"/>
        <end position="175"/>
    </location>
</feature>
<evidence type="ECO:0000256" key="1">
    <source>
        <dbReference type="ARBA" id="ARBA00004127"/>
    </source>
</evidence>
<dbReference type="AlphaFoldDB" id="A0A917S261"/>
<evidence type="ECO:0000313" key="9">
    <source>
        <dbReference type="EMBL" id="GGL52260.1"/>
    </source>
</evidence>
<reference evidence="9" key="1">
    <citation type="journal article" date="2014" name="Int. J. Syst. Evol. Microbiol.">
        <title>Complete genome sequence of Corynebacterium casei LMG S-19264T (=DSM 44701T), isolated from a smear-ripened cheese.</title>
        <authorList>
            <consortium name="US DOE Joint Genome Institute (JGI-PGF)"/>
            <person name="Walter F."/>
            <person name="Albersmeier A."/>
            <person name="Kalinowski J."/>
            <person name="Ruckert C."/>
        </authorList>
    </citation>
    <scope>NUCLEOTIDE SEQUENCE</scope>
    <source>
        <strain evidence="9">CGMCC 4.7306</strain>
    </source>
</reference>
<evidence type="ECO:0000259" key="8">
    <source>
        <dbReference type="Pfam" id="PF01699"/>
    </source>
</evidence>
<accession>A0A917S261</accession>
<evidence type="ECO:0000256" key="2">
    <source>
        <dbReference type="ARBA" id="ARBA00022448"/>
    </source>
</evidence>
<keyword evidence="10" id="KW-1185">Reference proteome</keyword>
<dbReference type="Gene3D" id="1.20.1420.30">
    <property type="entry name" value="NCX, central ion-binding region"/>
    <property type="match status" value="1"/>
</dbReference>
<sequence>MRRILWGATILVPIDVVLAILGVHGTVLFIVSALSLVPLAFAIGEATDNVGEHTGPVVAGLLNASFGNAPELLISLFAVHEGLFTVVRASLTGSVVSNLLLVLGTALIFGRTARVARRSIFANLGQVAVAAVFFGVTSVLPTVQHTDGASGTGLAPYAIVVAAVLLVLYLVVTTLHIRRAIRLNREENDGPAEGAWSMTRGLVILALATVATAVVSELLTGTIETFAEHTGLGQFFTAAIIVAIVGNAAEHGGAVVVAARGNVALATEIGLSSAAQVATFVIPAVALISLALQPLPMIFRPVEFVGYAAAVALPAILLGRGRASRGRGIVLVAAYAVIGVVFFVAGR</sequence>
<evidence type="ECO:0000256" key="3">
    <source>
        <dbReference type="ARBA" id="ARBA00022692"/>
    </source>
</evidence>
<dbReference type="GO" id="GO:0006874">
    <property type="term" value="P:intracellular calcium ion homeostasis"/>
    <property type="evidence" value="ECO:0007669"/>
    <property type="project" value="TreeGrafter"/>
</dbReference>
<feature type="transmembrane region" description="Helical" evidence="7">
    <location>
        <begin position="271"/>
        <end position="292"/>
    </location>
</feature>
<evidence type="ECO:0000313" key="10">
    <source>
        <dbReference type="Proteomes" id="UP000613840"/>
    </source>
</evidence>
<feature type="transmembrane region" description="Helical" evidence="7">
    <location>
        <begin position="29"/>
        <end position="46"/>
    </location>
</feature>
<evidence type="ECO:0000256" key="6">
    <source>
        <dbReference type="ARBA" id="ARBA00023136"/>
    </source>
</evidence>
<dbReference type="EMBL" id="BMMZ01000002">
    <property type="protein sequence ID" value="GGL52260.1"/>
    <property type="molecule type" value="Genomic_DNA"/>
</dbReference>